<accession>A0AAD7CHQ9</accession>
<protein>
    <submittedName>
        <fullName evidence="2">Uncharacterized protein</fullName>
    </submittedName>
</protein>
<evidence type="ECO:0000256" key="1">
    <source>
        <dbReference type="SAM" id="MobiDB-lite"/>
    </source>
</evidence>
<sequence length="460" mass="51585">MIVSVPKYLRHLISQHMTLDGNSKADLFFKRDDGSDTALTDGNMYFPVQKEFERIAKAYVIPEEDKEVPCKVHIGSIWHQGQGKYGNVAISGVIGSACDHAVLAAFIDMLISEAVLAIALLNNHRQHPLQETWDTITKLRDSLNVNLKKFRERQRAICPCLKLSALDADKPELTAIQLPSYRMKHGQRTTADGDANNFDSQLREAEIKLWCSEADSGILAVRRKGTWYLRLFDGTAWYLQSGGTLPGAAVPSPLSPIKRRPDNEAEPQLLSGTQTLKRVGGLVKSPRTSKRLKDIVPDDVVVDCPSLSEAEDSDLEMSPSKRAKLRPQRAGKKKGKKGDGWIWLENVMRGQALGEGKLAEYKRESDRVQWFRADVSSKDREQTQSGGLNGAVSITRMQAAMYQRLQHNAGVVFKSPESGAHHNWVSATTFDELVIKIDTWRDGVFKWMDDMGIYRAYKDF</sequence>
<gene>
    <name evidence="2" type="ORF">B0H17DRAFT_1215383</name>
</gene>
<evidence type="ECO:0000313" key="2">
    <source>
        <dbReference type="EMBL" id="KAJ7649218.1"/>
    </source>
</evidence>
<name>A0AAD7CHQ9_MYCRO</name>
<dbReference type="EMBL" id="JARKIE010000368">
    <property type="protein sequence ID" value="KAJ7649218.1"/>
    <property type="molecule type" value="Genomic_DNA"/>
</dbReference>
<reference evidence="2" key="1">
    <citation type="submission" date="2023-03" db="EMBL/GenBank/DDBJ databases">
        <title>Massive genome expansion in bonnet fungi (Mycena s.s.) driven by repeated elements and novel gene families across ecological guilds.</title>
        <authorList>
            <consortium name="Lawrence Berkeley National Laboratory"/>
            <person name="Harder C.B."/>
            <person name="Miyauchi S."/>
            <person name="Viragh M."/>
            <person name="Kuo A."/>
            <person name="Thoen E."/>
            <person name="Andreopoulos B."/>
            <person name="Lu D."/>
            <person name="Skrede I."/>
            <person name="Drula E."/>
            <person name="Henrissat B."/>
            <person name="Morin E."/>
            <person name="Kohler A."/>
            <person name="Barry K."/>
            <person name="LaButti K."/>
            <person name="Morin E."/>
            <person name="Salamov A."/>
            <person name="Lipzen A."/>
            <person name="Mereny Z."/>
            <person name="Hegedus B."/>
            <person name="Baldrian P."/>
            <person name="Stursova M."/>
            <person name="Weitz H."/>
            <person name="Taylor A."/>
            <person name="Grigoriev I.V."/>
            <person name="Nagy L.G."/>
            <person name="Martin F."/>
            <person name="Kauserud H."/>
        </authorList>
    </citation>
    <scope>NUCLEOTIDE SEQUENCE</scope>
    <source>
        <strain evidence="2">CBHHK067</strain>
    </source>
</reference>
<comment type="caution">
    <text evidence="2">The sequence shown here is derived from an EMBL/GenBank/DDBJ whole genome shotgun (WGS) entry which is preliminary data.</text>
</comment>
<feature type="region of interest" description="Disordered" evidence="1">
    <location>
        <begin position="309"/>
        <end position="336"/>
    </location>
</feature>
<keyword evidence="3" id="KW-1185">Reference proteome</keyword>
<dbReference type="Proteomes" id="UP001221757">
    <property type="component" value="Unassembled WGS sequence"/>
</dbReference>
<feature type="compositionally biased region" description="Basic residues" evidence="1">
    <location>
        <begin position="321"/>
        <end position="336"/>
    </location>
</feature>
<dbReference type="AlphaFoldDB" id="A0AAD7CHQ9"/>
<organism evidence="2 3">
    <name type="scientific">Mycena rosella</name>
    <name type="common">Pink bonnet</name>
    <name type="synonym">Agaricus rosellus</name>
    <dbReference type="NCBI Taxonomy" id="1033263"/>
    <lineage>
        <taxon>Eukaryota</taxon>
        <taxon>Fungi</taxon>
        <taxon>Dikarya</taxon>
        <taxon>Basidiomycota</taxon>
        <taxon>Agaricomycotina</taxon>
        <taxon>Agaricomycetes</taxon>
        <taxon>Agaricomycetidae</taxon>
        <taxon>Agaricales</taxon>
        <taxon>Marasmiineae</taxon>
        <taxon>Mycenaceae</taxon>
        <taxon>Mycena</taxon>
    </lineage>
</organism>
<proteinExistence type="predicted"/>
<evidence type="ECO:0000313" key="3">
    <source>
        <dbReference type="Proteomes" id="UP001221757"/>
    </source>
</evidence>